<feature type="transmembrane region" description="Helical" evidence="8">
    <location>
        <begin position="433"/>
        <end position="453"/>
    </location>
</feature>
<dbReference type="SUPFAM" id="SSF103473">
    <property type="entry name" value="MFS general substrate transporter"/>
    <property type="match status" value="1"/>
</dbReference>
<keyword evidence="11" id="KW-1185">Reference proteome</keyword>
<dbReference type="InterPro" id="IPR005828">
    <property type="entry name" value="MFS_sugar_transport-like"/>
</dbReference>
<feature type="transmembrane region" description="Helical" evidence="8">
    <location>
        <begin position="316"/>
        <end position="338"/>
    </location>
</feature>
<feature type="transmembrane region" description="Helical" evidence="8">
    <location>
        <begin position="369"/>
        <end position="391"/>
    </location>
</feature>
<evidence type="ECO:0000256" key="6">
    <source>
        <dbReference type="ARBA" id="ARBA00023136"/>
    </source>
</evidence>
<evidence type="ECO:0000256" key="8">
    <source>
        <dbReference type="SAM" id="Phobius"/>
    </source>
</evidence>
<comment type="caution">
    <text evidence="10">The sequence shown here is derived from an EMBL/GenBank/DDBJ whole genome shotgun (WGS) entry which is preliminary data.</text>
</comment>
<dbReference type="PANTHER" id="PTHR23511:SF34">
    <property type="entry name" value="SYNAPTIC VESICLE GLYCOPROTEIN 2"/>
    <property type="match status" value="1"/>
</dbReference>
<evidence type="ECO:0000256" key="5">
    <source>
        <dbReference type="ARBA" id="ARBA00022989"/>
    </source>
</evidence>
<evidence type="ECO:0000256" key="3">
    <source>
        <dbReference type="ARBA" id="ARBA00022448"/>
    </source>
</evidence>
<evidence type="ECO:0000256" key="2">
    <source>
        <dbReference type="ARBA" id="ARBA00010992"/>
    </source>
</evidence>
<keyword evidence="6 8" id="KW-0472">Membrane</keyword>
<dbReference type="Gene3D" id="1.20.1250.20">
    <property type="entry name" value="MFS general substrate transporter like domains"/>
    <property type="match status" value="1"/>
</dbReference>
<feature type="transmembrane region" description="Helical" evidence="8">
    <location>
        <begin position="345"/>
        <end position="363"/>
    </location>
</feature>
<feature type="region of interest" description="Disordered" evidence="7">
    <location>
        <begin position="466"/>
        <end position="485"/>
    </location>
</feature>
<feature type="transmembrane region" description="Helical" evidence="8">
    <location>
        <begin position="192"/>
        <end position="209"/>
    </location>
</feature>
<name>A0ABU8PFA2_9HYPH</name>
<keyword evidence="5 8" id="KW-1133">Transmembrane helix</keyword>
<dbReference type="InterPro" id="IPR020846">
    <property type="entry name" value="MFS_dom"/>
</dbReference>
<keyword evidence="3" id="KW-0813">Transport</keyword>
<dbReference type="Proteomes" id="UP001375812">
    <property type="component" value="Unassembled WGS sequence"/>
</dbReference>
<feature type="transmembrane region" description="Helical" evidence="8">
    <location>
        <begin position="403"/>
        <end position="427"/>
    </location>
</feature>
<gene>
    <name evidence="10" type="ORF">WH297_10010</name>
</gene>
<evidence type="ECO:0000313" key="11">
    <source>
        <dbReference type="Proteomes" id="UP001375812"/>
    </source>
</evidence>
<feature type="transmembrane region" description="Helical" evidence="8">
    <location>
        <begin position="162"/>
        <end position="186"/>
    </location>
</feature>
<proteinExistence type="inferred from homology"/>
<comment type="subcellular location">
    <subcellularLocation>
        <location evidence="1">Membrane</location>
        <topology evidence="1">Multi-pass membrane protein</topology>
    </subcellularLocation>
</comment>
<feature type="transmembrane region" description="Helical" evidence="8">
    <location>
        <begin position="130"/>
        <end position="150"/>
    </location>
</feature>
<keyword evidence="4 8" id="KW-0812">Transmembrane</keyword>
<reference evidence="10 11" key="1">
    <citation type="submission" date="2023-12" db="EMBL/GenBank/DDBJ databases">
        <title>Gut-associated functions are favored during microbiome assembly across C. elegans life.</title>
        <authorList>
            <person name="Zimmermann J."/>
        </authorList>
    </citation>
    <scope>NUCLEOTIDE SEQUENCE [LARGE SCALE GENOMIC DNA]</scope>
    <source>
        <strain evidence="10 11">MYb71</strain>
    </source>
</reference>
<dbReference type="Pfam" id="PF00083">
    <property type="entry name" value="Sugar_tr"/>
    <property type="match status" value="1"/>
</dbReference>
<dbReference type="PROSITE" id="PS50850">
    <property type="entry name" value="MFS"/>
    <property type="match status" value="1"/>
</dbReference>
<evidence type="ECO:0000256" key="1">
    <source>
        <dbReference type="ARBA" id="ARBA00004141"/>
    </source>
</evidence>
<sequence length="485" mass="51757">MAGEQMIQSGATSPAIKQMENALGNIGVTTAHKQILALILIGCLFDSFEQNTIGLVGPILREQWGLSGADIGFLNTITFASAAAGRLLSGILGDRYGRRVMLTINLLLFTVGSALCALAPSFAWLCFARAIVGFGVGGEISTAVTMLAEFCSPKFRGTAAGLVNVGAGGFGNFLAPAFGLLVFTLFPGEDNWRWLFAVLAIPAFLVVFFRRYVPETPRFLASQGKIDEANKVLSILASGTLRPKNLKVTEYLAKTEDSDVKPVKGNWKELFQAPYIGRTVPVAIAILMSYGAQLSVLTLMPMIFVSMGYTLSGSLLYSSMIIQSGSVLGAIAASAFGYYFPRKKVLSLGAVCACAAALSIIYLGTNIYLVLFFGALFQFFVLLLNTSIWIYAPELYPTRIRGFGVALILASGSAAGSFVPIIAGALFDTYGMLGVFGLAASMYAVFAFCIQLGPETYGRSMEDLTQSADAEEPTVDFTKTSKEQA</sequence>
<evidence type="ECO:0000259" key="9">
    <source>
        <dbReference type="PROSITE" id="PS50850"/>
    </source>
</evidence>
<comment type="similarity">
    <text evidence="2">Belongs to the major facilitator superfamily. Sugar transporter (TC 2.A.1.1) family.</text>
</comment>
<protein>
    <submittedName>
        <fullName evidence="10">MFS transporter</fullName>
    </submittedName>
</protein>
<evidence type="ECO:0000256" key="4">
    <source>
        <dbReference type="ARBA" id="ARBA00022692"/>
    </source>
</evidence>
<dbReference type="PANTHER" id="PTHR23511">
    <property type="entry name" value="SYNAPTIC VESICLE GLYCOPROTEIN 2"/>
    <property type="match status" value="1"/>
</dbReference>
<dbReference type="InterPro" id="IPR036259">
    <property type="entry name" value="MFS_trans_sf"/>
</dbReference>
<feature type="transmembrane region" description="Helical" evidence="8">
    <location>
        <begin position="282"/>
        <end position="304"/>
    </location>
</feature>
<feature type="transmembrane region" description="Helical" evidence="8">
    <location>
        <begin position="100"/>
        <end position="124"/>
    </location>
</feature>
<accession>A0ABU8PFA2</accession>
<evidence type="ECO:0000256" key="7">
    <source>
        <dbReference type="SAM" id="MobiDB-lite"/>
    </source>
</evidence>
<dbReference type="EMBL" id="JBBGZH010000001">
    <property type="protein sequence ID" value="MEJ5020073.1"/>
    <property type="molecule type" value="Genomic_DNA"/>
</dbReference>
<organism evidence="10 11">
    <name type="scientific">Ochrobactrum vermis</name>
    <dbReference type="NCBI Taxonomy" id="1827297"/>
    <lineage>
        <taxon>Bacteria</taxon>
        <taxon>Pseudomonadati</taxon>
        <taxon>Pseudomonadota</taxon>
        <taxon>Alphaproteobacteria</taxon>
        <taxon>Hyphomicrobiales</taxon>
        <taxon>Brucellaceae</taxon>
        <taxon>Brucella/Ochrobactrum group</taxon>
        <taxon>Ochrobactrum</taxon>
    </lineage>
</organism>
<feature type="domain" description="Major facilitator superfamily (MFS) profile" evidence="9">
    <location>
        <begin position="35"/>
        <end position="457"/>
    </location>
</feature>
<dbReference type="RefSeq" id="WP_181153334.1">
    <property type="nucleotide sequence ID" value="NZ_JBBGZH010000001.1"/>
</dbReference>
<evidence type="ECO:0000313" key="10">
    <source>
        <dbReference type="EMBL" id="MEJ5020073.1"/>
    </source>
</evidence>